<feature type="domain" description="Glutamyl/glutaminyl-tRNA synthetase class Ib catalytic" evidence="9">
    <location>
        <begin position="8"/>
        <end position="314"/>
    </location>
</feature>
<evidence type="ECO:0000259" key="9">
    <source>
        <dbReference type="Pfam" id="PF00749"/>
    </source>
</evidence>
<proteinExistence type="inferred from homology"/>
<dbReference type="PROSITE" id="PS00178">
    <property type="entry name" value="AA_TRNA_LIGASE_I"/>
    <property type="match status" value="1"/>
</dbReference>
<comment type="catalytic activity">
    <reaction evidence="8">
        <text>tRNA(Glu) + L-glutamate + ATP = L-glutamyl-tRNA(Glu) + AMP + diphosphate</text>
        <dbReference type="Rhea" id="RHEA:23540"/>
        <dbReference type="Rhea" id="RHEA-COMP:9663"/>
        <dbReference type="Rhea" id="RHEA-COMP:9680"/>
        <dbReference type="ChEBI" id="CHEBI:29985"/>
        <dbReference type="ChEBI" id="CHEBI:30616"/>
        <dbReference type="ChEBI" id="CHEBI:33019"/>
        <dbReference type="ChEBI" id="CHEBI:78442"/>
        <dbReference type="ChEBI" id="CHEBI:78520"/>
        <dbReference type="ChEBI" id="CHEBI:456215"/>
        <dbReference type="EC" id="6.1.1.17"/>
    </reaction>
</comment>
<dbReference type="InterPro" id="IPR020751">
    <property type="entry name" value="aa-tRNA-synth_I_codon-bd_sub2"/>
</dbReference>
<dbReference type="Proteomes" id="UP000604737">
    <property type="component" value="Unassembled WGS sequence"/>
</dbReference>
<evidence type="ECO:0000256" key="4">
    <source>
        <dbReference type="ARBA" id="ARBA00022741"/>
    </source>
</evidence>
<keyword evidence="7 8" id="KW-0030">Aminoacyl-tRNA synthetase</keyword>
<dbReference type="InterPro" id="IPR020058">
    <property type="entry name" value="Glu/Gln-tRNA-synth_Ib_cat-dom"/>
</dbReference>
<reference evidence="12" key="1">
    <citation type="journal article" date="2019" name="Int. J. Syst. Evol. Microbiol.">
        <title>The Global Catalogue of Microorganisms (GCM) 10K type strain sequencing project: providing services to taxonomists for standard genome sequencing and annotation.</title>
        <authorList>
            <consortium name="The Broad Institute Genomics Platform"/>
            <consortium name="The Broad Institute Genome Sequencing Center for Infectious Disease"/>
            <person name="Wu L."/>
            <person name="Ma J."/>
        </authorList>
    </citation>
    <scope>NUCLEOTIDE SEQUENCE [LARGE SCALE GENOMIC DNA]</scope>
    <source>
        <strain evidence="12">KCTC 23701</strain>
    </source>
</reference>
<dbReference type="PANTHER" id="PTHR43311">
    <property type="entry name" value="GLUTAMATE--TRNA LIGASE"/>
    <property type="match status" value="1"/>
</dbReference>
<evidence type="ECO:0000313" key="12">
    <source>
        <dbReference type="Proteomes" id="UP000604737"/>
    </source>
</evidence>
<keyword evidence="6 8" id="KW-0648">Protein biosynthesis</keyword>
<dbReference type="InterPro" id="IPR014729">
    <property type="entry name" value="Rossmann-like_a/b/a_fold"/>
</dbReference>
<evidence type="ECO:0000256" key="6">
    <source>
        <dbReference type="ARBA" id="ARBA00022917"/>
    </source>
</evidence>
<evidence type="ECO:0000313" key="11">
    <source>
        <dbReference type="EMBL" id="GHD68658.1"/>
    </source>
</evidence>
<dbReference type="SUPFAM" id="SSF52374">
    <property type="entry name" value="Nucleotidylyl transferase"/>
    <property type="match status" value="1"/>
</dbReference>
<dbReference type="InterPro" id="IPR008925">
    <property type="entry name" value="aa_tRNA-synth_I_cd-bd_sf"/>
</dbReference>
<feature type="domain" description="Aminoacyl-tRNA synthetase class I anticodon-binding" evidence="10">
    <location>
        <begin position="327"/>
        <end position="466"/>
    </location>
</feature>
<evidence type="ECO:0000256" key="7">
    <source>
        <dbReference type="ARBA" id="ARBA00023146"/>
    </source>
</evidence>
<dbReference type="SUPFAM" id="SSF48163">
    <property type="entry name" value="An anticodon-binding domain of class I aminoacyl-tRNA synthetases"/>
    <property type="match status" value="1"/>
</dbReference>
<feature type="short sequence motif" description="'KMSKS' region" evidence="8">
    <location>
        <begin position="246"/>
        <end position="250"/>
    </location>
</feature>
<dbReference type="NCBIfam" id="TIGR00464">
    <property type="entry name" value="gltX_bact"/>
    <property type="match status" value="1"/>
</dbReference>
<keyword evidence="4 8" id="KW-0547">Nucleotide-binding</keyword>
<dbReference type="InterPro" id="IPR045462">
    <property type="entry name" value="aa-tRNA-synth_I_cd-bd"/>
</dbReference>
<dbReference type="InterPro" id="IPR004527">
    <property type="entry name" value="Glu-tRNA-ligase_bac/mito"/>
</dbReference>
<dbReference type="RefSeq" id="WP_189462189.1">
    <property type="nucleotide sequence ID" value="NZ_BMYO01000010.1"/>
</dbReference>
<dbReference type="InterPro" id="IPR020752">
    <property type="entry name" value="Glu-tRNA-synth_I_codon-bd_sub1"/>
</dbReference>
<comment type="caution">
    <text evidence="8">Lacks conserved residue(s) required for the propagation of feature annotation.</text>
</comment>
<evidence type="ECO:0000256" key="8">
    <source>
        <dbReference type="HAMAP-Rule" id="MF_00022"/>
    </source>
</evidence>
<name>A0ABQ3H577_9NEIS</name>
<comment type="subunit">
    <text evidence="8">Monomer.</text>
</comment>
<comment type="similarity">
    <text evidence="1 8">Belongs to the class-I aminoacyl-tRNA synthetase family. Glutamate--tRNA ligase type 1 subfamily.</text>
</comment>
<evidence type="ECO:0000256" key="3">
    <source>
        <dbReference type="ARBA" id="ARBA00022598"/>
    </source>
</evidence>
<dbReference type="InterPro" id="IPR001412">
    <property type="entry name" value="aa-tRNA-synth_I_CS"/>
</dbReference>
<organism evidence="11 12">
    <name type="scientific">Jeongeupia chitinilytica</name>
    <dbReference type="NCBI Taxonomy" id="1041641"/>
    <lineage>
        <taxon>Bacteria</taxon>
        <taxon>Pseudomonadati</taxon>
        <taxon>Pseudomonadota</taxon>
        <taxon>Betaproteobacteria</taxon>
        <taxon>Neisseriales</taxon>
        <taxon>Chitinibacteraceae</taxon>
        <taxon>Jeongeupia</taxon>
    </lineage>
</organism>
<dbReference type="EC" id="6.1.1.17" evidence="8"/>
<dbReference type="Pfam" id="PF00749">
    <property type="entry name" value="tRNA-synt_1c"/>
    <property type="match status" value="1"/>
</dbReference>
<keyword evidence="5 8" id="KW-0067">ATP-binding</keyword>
<dbReference type="Gene3D" id="1.10.8.70">
    <property type="entry name" value="Glutamate-tRNA synthetase, class I, anticodon-binding domain 1"/>
    <property type="match status" value="1"/>
</dbReference>
<accession>A0ABQ3H577</accession>
<comment type="function">
    <text evidence="8">Catalyzes the attachment of glutamate to tRNA(Glu) in a two-step reaction: glutamate is first activated by ATP to form Glu-AMP and then transferred to the acceptor end of tRNA(Glu).</text>
</comment>
<evidence type="ECO:0000259" key="10">
    <source>
        <dbReference type="Pfam" id="PF19269"/>
    </source>
</evidence>
<evidence type="ECO:0000256" key="2">
    <source>
        <dbReference type="ARBA" id="ARBA00022490"/>
    </source>
</evidence>
<gene>
    <name evidence="8 11" type="primary">gltX</name>
    <name evidence="11" type="ORF">GCM10007350_34400</name>
</gene>
<comment type="subcellular location">
    <subcellularLocation>
        <location evidence="8">Cytoplasm</location>
    </subcellularLocation>
</comment>
<keyword evidence="2 8" id="KW-0963">Cytoplasm</keyword>
<protein>
    <recommendedName>
        <fullName evidence="8">Glutamate--tRNA ligase</fullName>
        <ecNumber evidence="8">6.1.1.17</ecNumber>
    </recommendedName>
    <alternativeName>
        <fullName evidence="8">Glutamyl-tRNA synthetase</fullName>
        <shortName evidence="8">GluRS</shortName>
    </alternativeName>
</protein>
<dbReference type="InterPro" id="IPR000924">
    <property type="entry name" value="Glu/Gln-tRNA-synth"/>
</dbReference>
<keyword evidence="12" id="KW-1185">Reference proteome</keyword>
<dbReference type="InterPro" id="IPR049940">
    <property type="entry name" value="GluQ/Sye"/>
</dbReference>
<dbReference type="Gene3D" id="1.10.10.350">
    <property type="match status" value="1"/>
</dbReference>
<dbReference type="PANTHER" id="PTHR43311:SF2">
    <property type="entry name" value="GLUTAMATE--TRNA LIGASE, MITOCHONDRIAL-RELATED"/>
    <property type="match status" value="1"/>
</dbReference>
<dbReference type="GO" id="GO:0016874">
    <property type="term" value="F:ligase activity"/>
    <property type="evidence" value="ECO:0007669"/>
    <property type="project" value="UniProtKB-KW"/>
</dbReference>
<dbReference type="EMBL" id="BMYO01000010">
    <property type="protein sequence ID" value="GHD68658.1"/>
    <property type="molecule type" value="Genomic_DNA"/>
</dbReference>
<comment type="caution">
    <text evidence="11">The sequence shown here is derived from an EMBL/GenBank/DDBJ whole genome shotgun (WGS) entry which is preliminary data.</text>
</comment>
<dbReference type="Gene3D" id="3.40.50.620">
    <property type="entry name" value="HUPs"/>
    <property type="match status" value="1"/>
</dbReference>
<sequence>MTAPTSAIRTRFAPSPTGLLHIGGVRTALFSWAYARKHQGVFVLRIEDTDLERSTPESVAAIMDGMHWVGLDYDEGPFYQMQRMDRYKQVIAQMLASGHAYHCYCSREELDAMRAEAEARGEKPRYDRRWRPEDGKVLPAAPAGVSPVVRFRTPIDGVVAWDDQVKGRIEISNTELDDLIIARPDGTPTYNFCVVVDDWDMQISHVIRGDDHVNNTPRQIHMYQALGAAVPVFAHLPMIFNDQGQKMSKRRDAVSVVDYDKMGFLPEALLNYLARLGWGHGDDEFFTMDQFVEWFDLADVSPSPSRFDRDKLLWLNAQHIKTAEPQRLAERVAAFLTDKGVDTASGPALTDVCVLLKDRSQTLVEMADQAEYFYRPLVPSADVAEKHLTPDDEARLGFFAEGAARLETWDQASLGAFIKDFVKQQGVKMPQVGMPLRAKVCGITNTPSVDAVLALIGRDEVLRRLAMRN</sequence>
<evidence type="ECO:0000256" key="1">
    <source>
        <dbReference type="ARBA" id="ARBA00007894"/>
    </source>
</evidence>
<dbReference type="PRINTS" id="PR00987">
    <property type="entry name" value="TRNASYNTHGLU"/>
</dbReference>
<evidence type="ECO:0000256" key="5">
    <source>
        <dbReference type="ARBA" id="ARBA00022840"/>
    </source>
</evidence>
<feature type="short sequence motif" description="'HIGH' region" evidence="8">
    <location>
        <begin position="14"/>
        <end position="24"/>
    </location>
</feature>
<feature type="binding site" evidence="8">
    <location>
        <position position="249"/>
    </location>
    <ligand>
        <name>ATP</name>
        <dbReference type="ChEBI" id="CHEBI:30616"/>
    </ligand>
</feature>
<keyword evidence="3 8" id="KW-0436">Ligase</keyword>
<dbReference type="InterPro" id="IPR033910">
    <property type="entry name" value="GluRS_core"/>
</dbReference>
<dbReference type="Pfam" id="PF19269">
    <property type="entry name" value="Anticodon_2"/>
    <property type="match status" value="1"/>
</dbReference>
<dbReference type="CDD" id="cd00808">
    <property type="entry name" value="GluRS_core"/>
    <property type="match status" value="1"/>
</dbReference>
<dbReference type="HAMAP" id="MF_00022">
    <property type="entry name" value="Glu_tRNA_synth_type1"/>
    <property type="match status" value="1"/>
</dbReference>